<dbReference type="InterPro" id="IPR012441">
    <property type="entry name" value="DUF1643"/>
</dbReference>
<name>A2C0S9_PROM1</name>
<organism evidence="1 2">
    <name type="scientific">Prochlorococcus marinus (strain NATL1A)</name>
    <dbReference type="NCBI Taxonomy" id="167555"/>
    <lineage>
        <taxon>Bacteria</taxon>
        <taxon>Bacillati</taxon>
        <taxon>Cyanobacteriota</taxon>
        <taxon>Cyanophyceae</taxon>
        <taxon>Synechococcales</taxon>
        <taxon>Prochlorococcaceae</taxon>
        <taxon>Prochlorococcus</taxon>
    </lineage>
</organism>
<sequence length="127" mass="14889">MRIINFSSRWNYKNIYIINLFGLISKSPLQLSKSNDPIGENNDLITLKSLEFWRENNNCDLWLGWGDKGQLNGRDLKVLKLIKNFSNLKSNENNYSKRVLSLGLSKKGNPRHPLYMPNKSFLRRFDL</sequence>
<protein>
    <recommendedName>
        <fullName evidence="3">DUF1643 domain-containing protein</fullName>
    </recommendedName>
</protein>
<dbReference type="Proteomes" id="UP000002592">
    <property type="component" value="Chromosome"/>
</dbReference>
<gene>
    <name evidence="1" type="ordered locus">NATL1_05271</name>
</gene>
<dbReference type="eggNOG" id="COG4333">
    <property type="taxonomic scope" value="Bacteria"/>
</dbReference>
<dbReference type="KEGG" id="pme:NATL1_05271"/>
<reference evidence="2" key="1">
    <citation type="journal article" date="2007" name="PLoS Genet.">
        <title>Patterns and implications of gene gain and loss in the evolution of Prochlorococcus.</title>
        <authorList>
            <person name="Kettler G.C."/>
            <person name="Martiny A.C."/>
            <person name="Huang K."/>
            <person name="Zucker J."/>
            <person name="Coleman M.L."/>
            <person name="Rodrigue S."/>
            <person name="Chen F."/>
            <person name="Lapidus A."/>
            <person name="Ferriera S."/>
            <person name="Johnson J."/>
            <person name="Steglich C."/>
            <person name="Church G.M."/>
            <person name="Richardson P."/>
            <person name="Chisholm S.W."/>
        </authorList>
    </citation>
    <scope>NUCLEOTIDE SEQUENCE [LARGE SCALE GENOMIC DNA]</scope>
    <source>
        <strain evidence="2">NATL1A</strain>
    </source>
</reference>
<dbReference type="EMBL" id="CP000553">
    <property type="protein sequence ID" value="ABM75089.1"/>
    <property type="molecule type" value="Genomic_DNA"/>
</dbReference>
<evidence type="ECO:0000313" key="2">
    <source>
        <dbReference type="Proteomes" id="UP000002592"/>
    </source>
</evidence>
<accession>A2C0S9</accession>
<dbReference type="AlphaFoldDB" id="A2C0S9"/>
<dbReference type="Pfam" id="PF07799">
    <property type="entry name" value="DUF1643"/>
    <property type="match status" value="1"/>
</dbReference>
<dbReference type="HOGENOM" id="CLU_097481_0_0_3"/>
<evidence type="ECO:0000313" key="1">
    <source>
        <dbReference type="EMBL" id="ABM75089.1"/>
    </source>
</evidence>
<evidence type="ECO:0008006" key="3">
    <source>
        <dbReference type="Google" id="ProtNLM"/>
    </source>
</evidence>
<proteinExistence type="predicted"/>